<reference evidence="7" key="2">
    <citation type="submission" date="2015-12" db="EMBL/GenBank/DDBJ databases">
        <title>Update maize B73 reference genome by single molecule sequencing technologies.</title>
        <authorList>
            <consortium name="Maize Genome Sequencing Project"/>
            <person name="Ware D."/>
        </authorList>
    </citation>
    <scope>NUCLEOTIDE SEQUENCE</scope>
    <source>
        <tissue evidence="7">Seedling</tissue>
    </source>
</reference>
<dbReference type="GeneID" id="103627765"/>
<name>A0A1D6HKX2_MAIZE</name>
<dbReference type="eggNOG" id="ENOG502RZ8U">
    <property type="taxonomic scope" value="Eukaryota"/>
</dbReference>
<dbReference type="SUPFAM" id="SSF49503">
    <property type="entry name" value="Cupredoxins"/>
    <property type="match status" value="1"/>
</dbReference>
<evidence type="ECO:0000313" key="7">
    <source>
        <dbReference type="EMBL" id="AQK75073.1"/>
    </source>
</evidence>
<keyword evidence="2" id="KW-0325">Glycoprotein</keyword>
<dbReference type="OrthoDB" id="206968at2759"/>
<dbReference type="FunFam" id="2.60.40.420:FF:000003">
    <property type="entry name" value="Blue copper"/>
    <property type="match status" value="1"/>
</dbReference>
<sequence length="238" mass="23743">MASSLVSRLPVAVLLLLVACSSTAAATSYTVGDGSGWTSGVDYTSWAASKDFKVGDNLVFNYAKGLHTVVEVSAGEYMACTAANPLGSESDSSGATTVALKAPGTHYYVCSIAGHCGAGMKLAVAVTVGGSNSNSPGATPDDPTTPRTSPTPTAPYTTPTTTTPYTTTPTTTPPYTTPTTTPTTTTPYTTPTCSGGGGATATPGMTPFMSFPSAAGLGSAALAGFGLVWCVIVQLALL</sequence>
<dbReference type="GO" id="GO:0005886">
    <property type="term" value="C:plasma membrane"/>
    <property type="evidence" value="ECO:0000318"/>
    <property type="project" value="GO_Central"/>
</dbReference>
<evidence type="ECO:0000256" key="2">
    <source>
        <dbReference type="ARBA" id="ARBA00023180"/>
    </source>
</evidence>
<keyword evidence="9" id="KW-1185">Reference proteome</keyword>
<feature type="transmembrane region" description="Helical" evidence="4">
    <location>
        <begin position="215"/>
        <end position="237"/>
    </location>
</feature>
<dbReference type="Proteomes" id="UP000007305">
    <property type="component" value="Chromosome 5"/>
</dbReference>
<keyword evidence="4" id="KW-0472">Membrane</keyword>
<evidence type="ECO:0000256" key="3">
    <source>
        <dbReference type="SAM" id="MobiDB-lite"/>
    </source>
</evidence>
<evidence type="ECO:0000313" key="9">
    <source>
        <dbReference type="Proteomes" id="UP000007305"/>
    </source>
</evidence>
<dbReference type="SMR" id="A0A1D6HKX2"/>
<evidence type="ECO:0000256" key="4">
    <source>
        <dbReference type="SAM" id="Phobius"/>
    </source>
</evidence>
<dbReference type="Gene3D" id="2.60.40.420">
    <property type="entry name" value="Cupredoxins - blue copper proteins"/>
    <property type="match status" value="1"/>
</dbReference>
<proteinExistence type="predicted"/>
<feature type="compositionally biased region" description="Low complexity" evidence="3">
    <location>
        <begin position="139"/>
        <end position="170"/>
    </location>
</feature>
<feature type="domain" description="Phytocyanin" evidence="6">
    <location>
        <begin position="27"/>
        <end position="128"/>
    </location>
</feature>
<keyword evidence="4" id="KW-0812">Transmembrane</keyword>
<keyword evidence="4" id="KW-1133">Transmembrane helix</keyword>
<accession>A0A3L6EPS1</accession>
<dbReference type="ExpressionAtlas" id="A0A1D6HKX2">
    <property type="expression patterns" value="baseline and differential"/>
</dbReference>
<dbReference type="PaxDb" id="4577-GRMZM2G045927_P01"/>
<keyword evidence="5" id="KW-0732">Signal</keyword>
<evidence type="ECO:0000259" key="6">
    <source>
        <dbReference type="PROSITE" id="PS51485"/>
    </source>
</evidence>
<reference evidence="9" key="1">
    <citation type="journal article" date="2009" name="Science">
        <title>The B73 maize genome: complexity, diversity, and dynamics.</title>
        <authorList>
            <person name="Schnable P.S."/>
            <person name="Ware D."/>
            <person name="Fulton R.S."/>
            <person name="Stein J.C."/>
            <person name="Wei F."/>
            <person name="Pasternak S."/>
            <person name="Liang C."/>
            <person name="Zhang J."/>
            <person name="Fulton L."/>
            <person name="Graves T.A."/>
            <person name="Minx P."/>
            <person name="Reily A.D."/>
            <person name="Courtney L."/>
            <person name="Kruchowski S.S."/>
            <person name="Tomlinson C."/>
            <person name="Strong C."/>
            <person name="Delehaunty K."/>
            <person name="Fronick C."/>
            <person name="Courtney B."/>
            <person name="Rock S.M."/>
            <person name="Belter E."/>
            <person name="Du F."/>
            <person name="Kim K."/>
            <person name="Abbott R.M."/>
            <person name="Cotton M."/>
            <person name="Levy A."/>
            <person name="Marchetto P."/>
            <person name="Ochoa K."/>
            <person name="Jackson S.M."/>
            <person name="Gillam B."/>
            <person name="Chen W."/>
            <person name="Yan L."/>
            <person name="Higginbotham J."/>
            <person name="Cardenas M."/>
            <person name="Waligorski J."/>
            <person name="Applebaum E."/>
            <person name="Phelps L."/>
            <person name="Falcone J."/>
            <person name="Kanchi K."/>
            <person name="Thane T."/>
            <person name="Scimone A."/>
            <person name="Thane N."/>
            <person name="Henke J."/>
            <person name="Wang T."/>
            <person name="Ruppert J."/>
            <person name="Shah N."/>
            <person name="Rotter K."/>
            <person name="Hodges J."/>
            <person name="Ingenthron E."/>
            <person name="Cordes M."/>
            <person name="Kohlberg S."/>
            <person name="Sgro J."/>
            <person name="Delgado B."/>
            <person name="Mead K."/>
            <person name="Chinwalla A."/>
            <person name="Leonard S."/>
            <person name="Crouse K."/>
            <person name="Collura K."/>
            <person name="Kudrna D."/>
            <person name="Currie J."/>
            <person name="He R."/>
            <person name="Angelova A."/>
            <person name="Rajasekar S."/>
            <person name="Mueller T."/>
            <person name="Lomeli R."/>
            <person name="Scara G."/>
            <person name="Ko A."/>
            <person name="Delaney K."/>
            <person name="Wissotski M."/>
            <person name="Lopez G."/>
            <person name="Campos D."/>
            <person name="Braidotti M."/>
            <person name="Ashley E."/>
            <person name="Golser W."/>
            <person name="Kim H."/>
            <person name="Lee S."/>
            <person name="Lin J."/>
            <person name="Dujmic Z."/>
            <person name="Kim W."/>
            <person name="Talag J."/>
            <person name="Zuccolo A."/>
            <person name="Fan C."/>
            <person name="Sebastian A."/>
            <person name="Kramer M."/>
            <person name="Spiegel L."/>
            <person name="Nascimento L."/>
            <person name="Zutavern T."/>
            <person name="Miller B."/>
            <person name="Ambroise C."/>
            <person name="Muller S."/>
            <person name="Spooner W."/>
            <person name="Narechania A."/>
            <person name="Ren L."/>
            <person name="Wei S."/>
            <person name="Kumari S."/>
            <person name="Faga B."/>
            <person name="Levy M.J."/>
            <person name="McMahan L."/>
            <person name="Van Buren P."/>
            <person name="Vaughn M.W."/>
            <person name="Ying K."/>
            <person name="Yeh C.-T."/>
            <person name="Emrich S.J."/>
            <person name="Jia Y."/>
            <person name="Kalyanaraman A."/>
            <person name="Hsia A.-P."/>
            <person name="Barbazuk W.B."/>
            <person name="Baucom R.S."/>
            <person name="Brutnell T.P."/>
            <person name="Carpita N.C."/>
            <person name="Chaparro C."/>
            <person name="Chia J.-M."/>
            <person name="Deragon J.-M."/>
            <person name="Estill J.C."/>
            <person name="Fu Y."/>
            <person name="Jeddeloh J.A."/>
            <person name="Han Y."/>
            <person name="Lee H."/>
            <person name="Li P."/>
            <person name="Lisch D.R."/>
            <person name="Liu S."/>
            <person name="Liu Z."/>
            <person name="Nagel D.H."/>
            <person name="McCann M.C."/>
            <person name="SanMiguel P."/>
            <person name="Myers A.M."/>
            <person name="Nettleton D."/>
            <person name="Nguyen J."/>
            <person name="Penning B.W."/>
            <person name="Ponnala L."/>
            <person name="Schneider K.L."/>
            <person name="Schwartz D.C."/>
            <person name="Sharma A."/>
            <person name="Soderlund C."/>
            <person name="Springer N.M."/>
            <person name="Sun Q."/>
            <person name="Wang H."/>
            <person name="Waterman M."/>
            <person name="Westerman R."/>
            <person name="Wolfgruber T.K."/>
            <person name="Yang L."/>
            <person name="Yu Y."/>
            <person name="Zhang L."/>
            <person name="Zhou S."/>
            <person name="Zhu Q."/>
            <person name="Bennetzen J.L."/>
            <person name="Dawe R.K."/>
            <person name="Jiang J."/>
            <person name="Jiang N."/>
            <person name="Presting G.G."/>
            <person name="Wessler S.R."/>
            <person name="Aluru S."/>
            <person name="Martienssen R.A."/>
            <person name="Clifton S.W."/>
            <person name="McCombie W.R."/>
            <person name="Wing R.A."/>
            <person name="Wilson R.K."/>
        </authorList>
    </citation>
    <scope>NUCLEOTIDE SEQUENCE [LARGE SCALE GENOMIC DNA]</scope>
    <source>
        <strain evidence="9">cv. B73</strain>
    </source>
</reference>
<dbReference type="InterPro" id="IPR003245">
    <property type="entry name" value="Phytocyanin_dom"/>
</dbReference>
<feature type="signal peptide" evidence="5">
    <location>
        <begin position="1"/>
        <end position="25"/>
    </location>
</feature>
<dbReference type="STRING" id="4577.A0A1D6HKX2"/>
<gene>
    <name evidence="8" type="primary">LOC103627765</name>
    <name evidence="7" type="ORF">ZEAMMB73_Zm00001d018118</name>
</gene>
<dbReference type="PANTHER" id="PTHR33021">
    <property type="entry name" value="BLUE COPPER PROTEIN"/>
    <property type="match status" value="1"/>
</dbReference>
<dbReference type="InterPro" id="IPR039391">
    <property type="entry name" value="Phytocyanin-like"/>
</dbReference>
<dbReference type="KEGG" id="zma:103627765"/>
<evidence type="ECO:0000256" key="1">
    <source>
        <dbReference type="ARBA" id="ARBA00022723"/>
    </source>
</evidence>
<dbReference type="RefSeq" id="XP_008646293.1">
    <property type="nucleotide sequence ID" value="XM_008648071.4"/>
</dbReference>
<protein>
    <submittedName>
        <fullName evidence="7">Cupredoxin superfamily protein</fullName>
    </submittedName>
</protein>
<dbReference type="Pfam" id="PF02298">
    <property type="entry name" value="Cu_bind_like"/>
    <property type="match status" value="1"/>
</dbReference>
<evidence type="ECO:0000313" key="8">
    <source>
        <dbReference type="EnsemblPlants" id="Zm00001eb255480_P001"/>
    </source>
</evidence>
<dbReference type="Gramene" id="Zm00001eb255480_T001">
    <property type="protein sequence ID" value="Zm00001eb255480_P001"/>
    <property type="gene ID" value="Zm00001eb255480"/>
</dbReference>
<dbReference type="GO" id="GO:0009055">
    <property type="term" value="F:electron transfer activity"/>
    <property type="evidence" value="ECO:0007669"/>
    <property type="project" value="InterPro"/>
</dbReference>
<reference evidence="8" key="4">
    <citation type="submission" date="2021-05" db="UniProtKB">
        <authorList>
            <consortium name="EnsemblPlants"/>
        </authorList>
    </citation>
    <scope>IDENTIFICATION</scope>
    <source>
        <strain evidence="8">cv. B73</strain>
    </source>
</reference>
<organism evidence="7">
    <name type="scientific">Zea mays</name>
    <name type="common">Maize</name>
    <dbReference type="NCBI Taxonomy" id="4577"/>
    <lineage>
        <taxon>Eukaryota</taxon>
        <taxon>Viridiplantae</taxon>
        <taxon>Streptophyta</taxon>
        <taxon>Embryophyta</taxon>
        <taxon>Tracheophyta</taxon>
        <taxon>Spermatophyta</taxon>
        <taxon>Magnoliopsida</taxon>
        <taxon>Liliopsida</taxon>
        <taxon>Poales</taxon>
        <taxon>Poaceae</taxon>
        <taxon>PACMAD clade</taxon>
        <taxon>Panicoideae</taxon>
        <taxon>Andropogonodae</taxon>
        <taxon>Andropogoneae</taxon>
        <taxon>Tripsacinae</taxon>
        <taxon>Zea</taxon>
    </lineage>
</organism>
<dbReference type="EMBL" id="CM000781">
    <property type="protein sequence ID" value="AQK75073.1"/>
    <property type="molecule type" value="Genomic_DNA"/>
</dbReference>
<dbReference type="AlphaFoldDB" id="A0A1D6HKX2"/>
<feature type="region of interest" description="Disordered" evidence="3">
    <location>
        <begin position="132"/>
        <end position="197"/>
    </location>
</feature>
<dbReference type="PROSITE" id="PS51485">
    <property type="entry name" value="PHYTOCYANIN"/>
    <property type="match status" value="1"/>
</dbReference>
<dbReference type="InterPro" id="IPR008972">
    <property type="entry name" value="Cupredoxin"/>
</dbReference>
<dbReference type="PANTHER" id="PTHR33021:SF301">
    <property type="entry name" value="OS02G0758800 PROTEIN"/>
    <property type="match status" value="1"/>
</dbReference>
<dbReference type="CDD" id="cd04216">
    <property type="entry name" value="Phytocyanin"/>
    <property type="match status" value="1"/>
</dbReference>
<keyword evidence="1" id="KW-0479">Metal-binding</keyword>
<dbReference type="EnsemblPlants" id="Zm00001eb255480_T001">
    <property type="protein sequence ID" value="Zm00001eb255480_P001"/>
    <property type="gene ID" value="Zm00001eb255480"/>
</dbReference>
<feature type="chain" id="PRO_5010804912" evidence="5">
    <location>
        <begin position="26"/>
        <end position="238"/>
    </location>
</feature>
<dbReference type="GO" id="GO:0046872">
    <property type="term" value="F:metal ion binding"/>
    <property type="evidence" value="ECO:0007669"/>
    <property type="project" value="UniProtKB-KW"/>
</dbReference>
<accession>A0A1D6HKX2</accession>
<evidence type="ECO:0000256" key="5">
    <source>
        <dbReference type="SAM" id="SignalP"/>
    </source>
</evidence>
<feature type="compositionally biased region" description="Low complexity" evidence="3">
    <location>
        <begin position="177"/>
        <end position="193"/>
    </location>
</feature>
<reference evidence="8" key="3">
    <citation type="submission" date="2019-07" db="EMBL/GenBank/DDBJ databases">
        <authorList>
            <person name="Seetharam A."/>
            <person name="Woodhouse M."/>
            <person name="Cannon E."/>
        </authorList>
    </citation>
    <scope>NUCLEOTIDE SEQUENCE [LARGE SCALE GENOMIC DNA]</scope>
    <source>
        <strain evidence="8">cv. B73</strain>
    </source>
</reference>